<keyword evidence="2" id="KW-0812">Transmembrane</keyword>
<feature type="transmembrane region" description="Helical" evidence="2">
    <location>
        <begin position="332"/>
        <end position="353"/>
    </location>
</feature>
<evidence type="ECO:0000256" key="2">
    <source>
        <dbReference type="SAM" id="Phobius"/>
    </source>
</evidence>
<organism evidence="3 4">
    <name type="scientific">Homarus americanus</name>
    <name type="common">American lobster</name>
    <dbReference type="NCBI Taxonomy" id="6706"/>
    <lineage>
        <taxon>Eukaryota</taxon>
        <taxon>Metazoa</taxon>
        <taxon>Ecdysozoa</taxon>
        <taxon>Arthropoda</taxon>
        <taxon>Crustacea</taxon>
        <taxon>Multicrustacea</taxon>
        <taxon>Malacostraca</taxon>
        <taxon>Eumalacostraca</taxon>
        <taxon>Eucarida</taxon>
        <taxon>Decapoda</taxon>
        <taxon>Pleocyemata</taxon>
        <taxon>Astacidea</taxon>
        <taxon>Nephropoidea</taxon>
        <taxon>Nephropidae</taxon>
        <taxon>Homarus</taxon>
    </lineage>
</organism>
<proteinExistence type="predicted"/>
<protein>
    <submittedName>
        <fullName evidence="3">Uncharacterized protein</fullName>
    </submittedName>
</protein>
<feature type="region of interest" description="Disordered" evidence="1">
    <location>
        <begin position="363"/>
        <end position="410"/>
    </location>
</feature>
<keyword evidence="2" id="KW-1133">Transmembrane helix</keyword>
<accession>A0A8J5NB45</accession>
<feature type="region of interest" description="Disordered" evidence="1">
    <location>
        <begin position="13"/>
        <end position="235"/>
    </location>
</feature>
<evidence type="ECO:0000256" key="1">
    <source>
        <dbReference type="SAM" id="MobiDB-lite"/>
    </source>
</evidence>
<dbReference type="Proteomes" id="UP000747542">
    <property type="component" value="Unassembled WGS sequence"/>
</dbReference>
<feature type="compositionally biased region" description="Low complexity" evidence="1">
    <location>
        <begin position="31"/>
        <end position="42"/>
    </location>
</feature>
<feature type="compositionally biased region" description="Low complexity" evidence="1">
    <location>
        <begin position="99"/>
        <end position="112"/>
    </location>
</feature>
<gene>
    <name evidence="3" type="ORF">Hamer_G009148</name>
</gene>
<feature type="compositionally biased region" description="Polar residues" evidence="1">
    <location>
        <begin position="265"/>
        <end position="282"/>
    </location>
</feature>
<feature type="non-terminal residue" evidence="3">
    <location>
        <position position="442"/>
    </location>
</feature>
<name>A0A8J5NB45_HOMAM</name>
<keyword evidence="4" id="KW-1185">Reference proteome</keyword>
<sequence>SLLLLESLTQAQIHGGTTVDGEALAADVTTPGPGSDSSPGPGLDTTPGSGLDTTPGSGLDTTPGSGLDTASGPGSDPAPGPVSEHSIAVTSMPNSEGNETMTTSEISTVTTTERSRDTSDTSLASEAATVTPAIDTDDRQLDATTTQETVLLNVGSEIDTNDISSPSPHSSTIEPAVGDEEVEREPSFAVVSTPSSSLNTINQEANTLPLDEEHSTEASLPDSSPEPVPDEDMTSLNAKVPPLIATTSTLPQTTPEEGGHPELHISSSTAAPMNSTVTPSDASTTETEIHTISTLPHSTSTEPSPSSSGPVSTTVTADSSGGCFGEAEVNTVLVVAVVVAVNVLSVVVTAVCVHRIVSRRLSWDPPPVHYNRSKRAEQARQGGPRSGLDLASDTDCKAGEGEGAPATNIPIIITNEDGWCVPYSEQDQKKKKGSPATEDTGV</sequence>
<feature type="compositionally biased region" description="Polar residues" evidence="1">
    <location>
        <begin position="161"/>
        <end position="173"/>
    </location>
</feature>
<evidence type="ECO:0000313" key="3">
    <source>
        <dbReference type="EMBL" id="KAG7176352.1"/>
    </source>
</evidence>
<dbReference type="AlphaFoldDB" id="A0A8J5NB45"/>
<evidence type="ECO:0000313" key="4">
    <source>
        <dbReference type="Proteomes" id="UP000747542"/>
    </source>
</evidence>
<reference evidence="3" key="1">
    <citation type="journal article" date="2021" name="Sci. Adv.">
        <title>The American lobster genome reveals insights on longevity, neural, and immune adaptations.</title>
        <authorList>
            <person name="Polinski J.M."/>
            <person name="Zimin A.V."/>
            <person name="Clark K.F."/>
            <person name="Kohn A.B."/>
            <person name="Sadowski N."/>
            <person name="Timp W."/>
            <person name="Ptitsyn A."/>
            <person name="Khanna P."/>
            <person name="Romanova D.Y."/>
            <person name="Williams P."/>
            <person name="Greenwood S.J."/>
            <person name="Moroz L.L."/>
            <person name="Walt D.R."/>
            <person name="Bodnar A.G."/>
        </authorList>
    </citation>
    <scope>NUCLEOTIDE SEQUENCE</scope>
    <source>
        <strain evidence="3">GMGI-L3</strain>
    </source>
</reference>
<keyword evidence="2" id="KW-0472">Membrane</keyword>
<feature type="compositionally biased region" description="Polar residues" evidence="1">
    <location>
        <begin position="88"/>
        <end position="98"/>
    </location>
</feature>
<feature type="compositionally biased region" description="Polar residues" evidence="1">
    <location>
        <begin position="46"/>
        <end position="64"/>
    </location>
</feature>
<dbReference type="EMBL" id="JAHLQT010003582">
    <property type="protein sequence ID" value="KAG7176352.1"/>
    <property type="molecule type" value="Genomic_DNA"/>
</dbReference>
<feature type="region of interest" description="Disordered" evidence="1">
    <location>
        <begin position="248"/>
        <end position="318"/>
    </location>
</feature>
<feature type="compositionally biased region" description="Polar residues" evidence="1">
    <location>
        <begin position="190"/>
        <end position="206"/>
    </location>
</feature>
<comment type="caution">
    <text evidence="3">The sequence shown here is derived from an EMBL/GenBank/DDBJ whole genome shotgun (WGS) entry which is preliminary data.</text>
</comment>
<feature type="compositionally biased region" description="Low complexity" evidence="1">
    <location>
        <begin position="283"/>
        <end position="316"/>
    </location>
</feature>